<gene>
    <name evidence="1" type="ORF">GIL414_LOCUS29125</name>
</gene>
<evidence type="ECO:0000313" key="2">
    <source>
        <dbReference type="Proteomes" id="UP000681720"/>
    </source>
</evidence>
<organism evidence="1 2">
    <name type="scientific">Rotaria magnacalcarata</name>
    <dbReference type="NCBI Taxonomy" id="392030"/>
    <lineage>
        <taxon>Eukaryota</taxon>
        <taxon>Metazoa</taxon>
        <taxon>Spiralia</taxon>
        <taxon>Gnathifera</taxon>
        <taxon>Rotifera</taxon>
        <taxon>Eurotatoria</taxon>
        <taxon>Bdelloidea</taxon>
        <taxon>Philodinida</taxon>
        <taxon>Philodinidae</taxon>
        <taxon>Rotaria</taxon>
    </lineage>
</organism>
<dbReference type="AlphaFoldDB" id="A0A8S2V3K4"/>
<comment type="caution">
    <text evidence="1">The sequence shown here is derived from an EMBL/GenBank/DDBJ whole genome shotgun (WGS) entry which is preliminary data.</text>
</comment>
<accession>A0A8S2V3K4</accession>
<sequence>PILTTIGADRTLAEYDLNESEIDQLVLKPSTRIEQIAETMSVCYYPSSLIKESFLVTTNNEYNPTFGSPLHKIDILPKLDK</sequence>
<protein>
    <submittedName>
        <fullName evidence="1">Uncharacterized protein</fullName>
    </submittedName>
</protein>
<dbReference type="EMBL" id="CAJOBJ010051781">
    <property type="protein sequence ID" value="CAF4377408.1"/>
    <property type="molecule type" value="Genomic_DNA"/>
</dbReference>
<name>A0A8S2V3K4_9BILA</name>
<reference evidence="1" key="1">
    <citation type="submission" date="2021-02" db="EMBL/GenBank/DDBJ databases">
        <authorList>
            <person name="Nowell W R."/>
        </authorList>
    </citation>
    <scope>NUCLEOTIDE SEQUENCE</scope>
</reference>
<feature type="non-terminal residue" evidence="1">
    <location>
        <position position="81"/>
    </location>
</feature>
<feature type="non-terminal residue" evidence="1">
    <location>
        <position position="1"/>
    </location>
</feature>
<dbReference type="Proteomes" id="UP000681720">
    <property type="component" value="Unassembled WGS sequence"/>
</dbReference>
<proteinExistence type="predicted"/>
<evidence type="ECO:0000313" key="1">
    <source>
        <dbReference type="EMBL" id="CAF4377408.1"/>
    </source>
</evidence>